<evidence type="ECO:0000313" key="3">
    <source>
        <dbReference type="Proteomes" id="UP000240957"/>
    </source>
</evidence>
<reference evidence="1" key="4">
    <citation type="submission" date="2024-09" db="EMBL/GenBank/DDBJ databases">
        <authorList>
            <person name="Sun Q."/>
            <person name="Mori K."/>
        </authorList>
    </citation>
    <scope>NUCLEOTIDE SEQUENCE</scope>
    <source>
        <strain evidence="1">KCTC 62575</strain>
    </source>
</reference>
<dbReference type="EMBL" id="JBHRSF010000007">
    <property type="protein sequence ID" value="MFC2994601.1"/>
    <property type="molecule type" value="Genomic_DNA"/>
</dbReference>
<dbReference type="Proteomes" id="UP001595455">
    <property type="component" value="Unassembled WGS sequence"/>
</dbReference>
<reference evidence="2 3" key="2">
    <citation type="submission" date="2018-08" db="EMBL/GenBank/DDBJ databases">
        <title>The draft genome of Acinetobacter sichuanensis strain WCHAc060041.</title>
        <authorList>
            <person name="Qin J."/>
            <person name="Feng Y."/>
            <person name="Zong Z."/>
        </authorList>
    </citation>
    <scope>NUCLEOTIDE SEQUENCE [LARGE SCALE GENOMIC DNA]</scope>
    <source>
        <strain evidence="2 3">WCHAc060041</strain>
    </source>
</reference>
<name>A0A371YTV2_9GAMM</name>
<protein>
    <submittedName>
        <fullName evidence="2">Transcriptional regulator</fullName>
    </submittedName>
</protein>
<evidence type="ECO:0000313" key="1">
    <source>
        <dbReference type="EMBL" id="MFC2994601.1"/>
    </source>
</evidence>
<dbReference type="EMBL" id="PYIX02000004">
    <property type="protein sequence ID" value="RFC84794.1"/>
    <property type="molecule type" value="Genomic_DNA"/>
</dbReference>
<sequence length="78" mass="8871">MQIHALPTHAQPLRVSQKTTCQMLDLTAEGLRKLIAKDPTFPKPYKAGTTRQAPVYFDYAELVQWHNSQKQTNTMQSA</sequence>
<dbReference type="Proteomes" id="UP000240957">
    <property type="component" value="Unassembled WGS sequence"/>
</dbReference>
<evidence type="ECO:0000313" key="2">
    <source>
        <dbReference type="EMBL" id="RFC84794.1"/>
    </source>
</evidence>
<gene>
    <name evidence="1" type="ORF">ACFODO_04795</name>
    <name evidence="2" type="ORF">C9E89_004285</name>
</gene>
<dbReference type="OrthoDB" id="6697886at2"/>
<comment type="caution">
    <text evidence="2">The sequence shown here is derived from an EMBL/GenBank/DDBJ whole genome shotgun (WGS) entry which is preliminary data.</text>
</comment>
<reference evidence="4" key="3">
    <citation type="journal article" date="2019" name="Int. J. Syst. Evol. Microbiol.">
        <title>The Global Catalogue of Microorganisms (GCM) 10K type strain sequencing project: providing services to taxonomists for standard genome sequencing and annotation.</title>
        <authorList>
            <consortium name="The Broad Institute Genomics Platform"/>
            <consortium name="The Broad Institute Genome Sequencing Center for Infectious Disease"/>
            <person name="Wu L."/>
            <person name="Ma J."/>
        </authorList>
    </citation>
    <scope>NUCLEOTIDE SEQUENCE [LARGE SCALE GENOMIC DNA]</scope>
    <source>
        <strain evidence="4">KCTC 62575</strain>
    </source>
</reference>
<organism evidence="2 3">
    <name type="scientific">Acinetobacter sichuanensis</name>
    <dbReference type="NCBI Taxonomy" id="2136183"/>
    <lineage>
        <taxon>Bacteria</taxon>
        <taxon>Pseudomonadati</taxon>
        <taxon>Pseudomonadota</taxon>
        <taxon>Gammaproteobacteria</taxon>
        <taxon>Moraxellales</taxon>
        <taxon>Moraxellaceae</taxon>
        <taxon>Acinetobacter</taxon>
    </lineage>
</organism>
<accession>A0A371YTV2</accession>
<dbReference type="AlphaFoldDB" id="A0A371YTV2"/>
<dbReference type="RefSeq" id="WP_107008353.1">
    <property type="nucleotide sequence ID" value="NZ_JBHRSF010000007.1"/>
</dbReference>
<evidence type="ECO:0000313" key="4">
    <source>
        <dbReference type="Proteomes" id="UP001595455"/>
    </source>
</evidence>
<reference evidence="1" key="1">
    <citation type="journal article" date="2014" name="Int. J. Syst. Evol. Microbiol.">
        <title>Complete genome of a new Firmicutes species belonging to the dominant human colonic microbiota ('Ruminococcus bicirculans') reveals two chromosomes and a selective capacity to utilize plant glucans.</title>
        <authorList>
            <consortium name="NISC Comparative Sequencing Program"/>
            <person name="Wegmann U."/>
            <person name="Louis P."/>
            <person name="Goesmann A."/>
            <person name="Henrissat B."/>
            <person name="Duncan S.H."/>
            <person name="Flint H.J."/>
        </authorList>
    </citation>
    <scope>NUCLEOTIDE SEQUENCE</scope>
    <source>
        <strain evidence="1">KCTC 62575</strain>
    </source>
</reference>
<keyword evidence="4" id="KW-1185">Reference proteome</keyword>
<proteinExistence type="predicted"/>